<proteinExistence type="predicted"/>
<dbReference type="WBParaSite" id="RSKR_0000924200.1">
    <property type="protein sequence ID" value="RSKR_0000924200.1"/>
    <property type="gene ID" value="RSKR_0000924200"/>
</dbReference>
<name>A0AC35U955_9BILA</name>
<protein>
    <submittedName>
        <fullName evidence="2">Uncharacterized protein</fullName>
    </submittedName>
</protein>
<organism evidence="1 2">
    <name type="scientific">Rhabditophanes sp. KR3021</name>
    <dbReference type="NCBI Taxonomy" id="114890"/>
    <lineage>
        <taxon>Eukaryota</taxon>
        <taxon>Metazoa</taxon>
        <taxon>Ecdysozoa</taxon>
        <taxon>Nematoda</taxon>
        <taxon>Chromadorea</taxon>
        <taxon>Rhabditida</taxon>
        <taxon>Tylenchina</taxon>
        <taxon>Panagrolaimomorpha</taxon>
        <taxon>Strongyloidoidea</taxon>
        <taxon>Alloionematidae</taxon>
        <taxon>Rhabditophanes</taxon>
    </lineage>
</organism>
<sequence length="292" mass="33669">MNSNHYPKHSAFDGHYYYTNKKAYNDTPILVPLTPYKRSQSYNNNGADIYANIQTNSSPFSTDQDHPVFTRNNPTHSTLPPKYFGEGTKKEKRVPQHTGIRFAPTTELIDVNGVKKSPPLNGSGQENLQPIYKSIYKNNPKPPPNIQNNPISFKPIIHHNSITQNNTNTHNIHQNSPNIDATPFTTTTLPQRAHHHQSPRSLLRYIWLEPLVNNQSGVTNQFHYLPHSSPYELRKKGGDNNKQYRIHFCCLSFRWPPWRIETIDEKGEVKPNIDPSIPSHRRNHHYPSSHHI</sequence>
<reference evidence="2" key="1">
    <citation type="submission" date="2016-11" db="UniProtKB">
        <authorList>
            <consortium name="WormBaseParasite"/>
        </authorList>
    </citation>
    <scope>IDENTIFICATION</scope>
    <source>
        <strain evidence="2">KR3021</strain>
    </source>
</reference>
<accession>A0AC35U955</accession>
<evidence type="ECO:0000313" key="1">
    <source>
        <dbReference type="Proteomes" id="UP000095286"/>
    </source>
</evidence>
<evidence type="ECO:0000313" key="2">
    <source>
        <dbReference type="WBParaSite" id="RSKR_0000924200.1"/>
    </source>
</evidence>
<dbReference type="Proteomes" id="UP000095286">
    <property type="component" value="Unplaced"/>
</dbReference>